<keyword evidence="1" id="KW-0472">Membrane</keyword>
<gene>
    <name evidence="2" type="ORF">PBIL07802_LOCUS21936</name>
</gene>
<accession>A0A7S3DKV6</accession>
<feature type="transmembrane region" description="Helical" evidence="1">
    <location>
        <begin position="58"/>
        <end position="88"/>
    </location>
</feature>
<evidence type="ECO:0000256" key="1">
    <source>
        <dbReference type="SAM" id="Phobius"/>
    </source>
</evidence>
<organism evidence="2">
    <name type="scientific">Palpitomonas bilix</name>
    <dbReference type="NCBI Taxonomy" id="652834"/>
    <lineage>
        <taxon>Eukaryota</taxon>
        <taxon>Eukaryota incertae sedis</taxon>
    </lineage>
</organism>
<dbReference type="EMBL" id="HBIB01033773">
    <property type="protein sequence ID" value="CAE0259665.1"/>
    <property type="molecule type" value="Transcribed_RNA"/>
</dbReference>
<evidence type="ECO:0008006" key="3">
    <source>
        <dbReference type="Google" id="ProtNLM"/>
    </source>
</evidence>
<reference evidence="2" key="1">
    <citation type="submission" date="2021-01" db="EMBL/GenBank/DDBJ databases">
        <authorList>
            <person name="Corre E."/>
            <person name="Pelletier E."/>
            <person name="Niang G."/>
            <person name="Scheremetjew M."/>
            <person name="Finn R."/>
            <person name="Kale V."/>
            <person name="Holt S."/>
            <person name="Cochrane G."/>
            <person name="Meng A."/>
            <person name="Brown T."/>
            <person name="Cohen L."/>
        </authorList>
    </citation>
    <scope>NUCLEOTIDE SEQUENCE</scope>
    <source>
        <strain evidence="2">NIES-2562</strain>
    </source>
</reference>
<evidence type="ECO:0000313" key="2">
    <source>
        <dbReference type="EMBL" id="CAE0259665.1"/>
    </source>
</evidence>
<keyword evidence="1" id="KW-0812">Transmembrane</keyword>
<dbReference type="AlphaFoldDB" id="A0A7S3DKV6"/>
<proteinExistence type="predicted"/>
<sequence>MNDSIGWVSCSRLDRKRRGGGQEKARMRHDEGCFFFDVLFFSHLFLCVHHQIVKFDLFIFVSFISTVCLLFSFAPFLLSLVVSFFYLYKFSFTFFLCYFSSPHVFNPPFIMLCICKAKQLSTQRCTCLPTSQ</sequence>
<keyword evidence="1" id="KW-1133">Transmembrane helix</keyword>
<protein>
    <recommendedName>
        <fullName evidence="3">Transmembrane protein</fullName>
    </recommendedName>
</protein>
<feature type="transmembrane region" description="Helical" evidence="1">
    <location>
        <begin position="34"/>
        <end position="52"/>
    </location>
</feature>
<name>A0A7S3DKV6_9EUKA</name>